<dbReference type="PANTHER" id="PTHR38454:SF1">
    <property type="entry name" value="INTEGRAL MEMBRANE PROTEIN"/>
    <property type="match status" value="1"/>
</dbReference>
<feature type="transmembrane region" description="Helical" evidence="1">
    <location>
        <begin position="404"/>
        <end position="425"/>
    </location>
</feature>
<feature type="transmembrane region" description="Helical" evidence="1">
    <location>
        <begin position="365"/>
        <end position="384"/>
    </location>
</feature>
<comment type="caution">
    <text evidence="2">The sequence shown here is derived from an EMBL/GenBank/DDBJ whole genome shotgun (WGS) entry which is preliminary data.</text>
</comment>
<feature type="transmembrane region" description="Helical" evidence="1">
    <location>
        <begin position="437"/>
        <end position="462"/>
    </location>
</feature>
<evidence type="ECO:0000313" key="3">
    <source>
        <dbReference type="Proteomes" id="UP000317982"/>
    </source>
</evidence>
<dbReference type="RefSeq" id="WP_142707239.1">
    <property type="nucleotide sequence ID" value="NZ_VIRS01000019.1"/>
</dbReference>
<feature type="transmembrane region" description="Helical" evidence="1">
    <location>
        <begin position="336"/>
        <end position="353"/>
    </location>
</feature>
<evidence type="ECO:0000256" key="1">
    <source>
        <dbReference type="SAM" id="Phobius"/>
    </source>
</evidence>
<dbReference type="PANTHER" id="PTHR38454">
    <property type="entry name" value="INTEGRAL MEMBRANE PROTEIN-RELATED"/>
    <property type="match status" value="1"/>
</dbReference>
<proteinExistence type="predicted"/>
<feature type="transmembrane region" description="Helical" evidence="1">
    <location>
        <begin position="912"/>
        <end position="930"/>
    </location>
</feature>
<keyword evidence="1" id="KW-0472">Membrane</keyword>
<evidence type="ECO:0000313" key="2">
    <source>
        <dbReference type="EMBL" id="TQS42182.1"/>
    </source>
</evidence>
<feature type="transmembrane region" description="Helical" evidence="1">
    <location>
        <begin position="24"/>
        <end position="46"/>
    </location>
</feature>
<keyword evidence="3" id="KW-1185">Reference proteome</keyword>
<feature type="transmembrane region" description="Helical" evidence="1">
    <location>
        <begin position="257"/>
        <end position="279"/>
    </location>
</feature>
<protein>
    <recommendedName>
        <fullName evidence="4">YfhO family protein</fullName>
    </recommendedName>
</protein>
<feature type="transmembrane region" description="Helical" evidence="1">
    <location>
        <begin position="488"/>
        <end position="506"/>
    </location>
</feature>
<sequence length="943" mass="99197">MATPAPEPSPEEPFVAAEPRWQRALTAVVAATIVVYALIGIGSPLLGLKVFAATDMIANKAPYASSLSDVEPTNTYLNDTVDSVVPNTTLFGELLRSGDVGLWNPYQAGGAAFGSTPNNAVYNPLTLPYLILPGQLAPGYVKLLEIIVAAGATFLFLRRFSLGRAAAGLGGLIYVGSAFMIAWTNWPQTRVAAFIPAVFWCVERLIVSRRARDGALLCLAVAAMLLGGFPAVTGYTILFAGVYLVVRVFSLPLRQGVGVVVGAGAALAGAVALAAVQLLPFVSAMSGVYIAGRGQTPSDHLSPVTALTAIAPWAFGTTDPYRGPYWYLSPNLVESTMYLGAVAVLLVLVAVAWPRAAMTRLPRGGWSFFVVAAALGLGVVYAGGPPLALLQKLPVLFSDNYVGRLRSVLCFLLAVLAAVGFDLLVRRVVEADVLRRVPGWVFVVWPVLVFSGAGVVGAGLLWRGRRAAEIAHAGSRASERVSWFDTQVLWAGLFVALGVLAVFVLWRSSRFFMGAAAMLIPLLVVVQALSFAAPYWPKSDKDTFYPTTDVHRFLASHLGDDRYAAGGAMFVGSDSYYRLRALNGHQFVGKRFGEALDGMPGWGLGDPPTYVNFRSDLKMAQQPLFDRLGIKYFVTAPWDNVFGTVTPAPASSGTVAISGDQPLRLALPGTGPVRGVTLTVTTAFRPVRDANVTVSLRDAAGKEVARGSRQVFAVGGNQQGVGVGAAFTVPISAENVPAGTVLTAVVSQDSQTPMIVRNSAAVVRPADDGLRLAYAGDAVVYQRLTALPRIRWANSVVVEPSSARRIALVNSRSLGADQVVLDAAGPAAESGSKASITVLNDGVDAISARVSATGAGYLVVADALQTDWGVTVDGKPASLVPADHGVVAVAVPAGVHTVALAYRTPYHRGGTYLSAAAVVGVVGVFVGGWWRDRRRRGEVVDAA</sequence>
<feature type="transmembrane region" description="Helical" evidence="1">
    <location>
        <begin position="189"/>
        <end position="207"/>
    </location>
</feature>
<accession>A0A545ALJ8</accession>
<dbReference type="InParanoid" id="A0A545ALJ8"/>
<dbReference type="OrthoDB" id="3752109at2"/>
<dbReference type="InterPro" id="IPR018580">
    <property type="entry name" value="Uncharacterised_YfhO"/>
</dbReference>
<dbReference type="EMBL" id="VIRS01000019">
    <property type="protein sequence ID" value="TQS42182.1"/>
    <property type="molecule type" value="Genomic_DNA"/>
</dbReference>
<gene>
    <name evidence="2" type="ORF">FL583_24895</name>
</gene>
<name>A0A545ALJ8_9ACTN</name>
<reference evidence="2 3" key="1">
    <citation type="submission" date="2019-07" db="EMBL/GenBank/DDBJ databases">
        <title>Cryptosporangium phraense sp. nov., isolated from plant litter.</title>
        <authorList>
            <person name="Suriyachadkun C."/>
        </authorList>
    </citation>
    <scope>NUCLEOTIDE SEQUENCE [LARGE SCALE GENOMIC DNA]</scope>
    <source>
        <strain evidence="2 3">A-T 5661</strain>
    </source>
</reference>
<feature type="transmembrane region" description="Helical" evidence="1">
    <location>
        <begin position="164"/>
        <end position="183"/>
    </location>
</feature>
<keyword evidence="1" id="KW-0812">Transmembrane</keyword>
<evidence type="ECO:0008006" key="4">
    <source>
        <dbReference type="Google" id="ProtNLM"/>
    </source>
</evidence>
<feature type="transmembrane region" description="Helical" evidence="1">
    <location>
        <begin position="214"/>
        <end position="245"/>
    </location>
</feature>
<keyword evidence="1" id="KW-1133">Transmembrane helix</keyword>
<feature type="transmembrane region" description="Helical" evidence="1">
    <location>
        <begin position="300"/>
        <end position="316"/>
    </location>
</feature>
<feature type="transmembrane region" description="Helical" evidence="1">
    <location>
        <begin position="513"/>
        <end position="536"/>
    </location>
</feature>
<dbReference type="AlphaFoldDB" id="A0A545ALJ8"/>
<organism evidence="2 3">
    <name type="scientific">Cryptosporangium phraense</name>
    <dbReference type="NCBI Taxonomy" id="2593070"/>
    <lineage>
        <taxon>Bacteria</taxon>
        <taxon>Bacillati</taxon>
        <taxon>Actinomycetota</taxon>
        <taxon>Actinomycetes</taxon>
        <taxon>Cryptosporangiales</taxon>
        <taxon>Cryptosporangiaceae</taxon>
        <taxon>Cryptosporangium</taxon>
    </lineage>
</organism>
<dbReference type="Proteomes" id="UP000317982">
    <property type="component" value="Unassembled WGS sequence"/>
</dbReference>